<dbReference type="PANTHER" id="PTHR42953">
    <property type="entry name" value="HIGH-AFFINITY ZINC UPTAKE SYSTEM PROTEIN ZNUA-RELATED"/>
    <property type="match status" value="1"/>
</dbReference>
<dbReference type="Proteomes" id="UP001596306">
    <property type="component" value="Unassembled WGS sequence"/>
</dbReference>
<dbReference type="PRINTS" id="PR00690">
    <property type="entry name" value="ADHESNFAMILY"/>
</dbReference>
<dbReference type="Pfam" id="PF01297">
    <property type="entry name" value="ZnuA"/>
    <property type="match status" value="2"/>
</dbReference>
<gene>
    <name evidence="7" type="ORF">ACFQB0_07240</name>
</gene>
<evidence type="ECO:0000313" key="8">
    <source>
        <dbReference type="Proteomes" id="UP001596306"/>
    </source>
</evidence>
<dbReference type="InterPro" id="IPR022434">
    <property type="entry name" value="ABC_LPXTG_lipo_actinobac"/>
</dbReference>
<keyword evidence="3" id="KW-0479">Metal-binding</keyword>
<dbReference type="PRINTS" id="PR00691">
    <property type="entry name" value="ADHESINB"/>
</dbReference>
<protein>
    <submittedName>
        <fullName evidence="7">Anchored repeat ABC transporter, substrate-binding protein</fullName>
    </submittedName>
</protein>
<dbReference type="PANTHER" id="PTHR42953:SF1">
    <property type="entry name" value="METAL-BINDING PROTEIN HI_0362-RELATED"/>
    <property type="match status" value="1"/>
</dbReference>
<feature type="chain" id="PRO_5046360795" evidence="6">
    <location>
        <begin position="22"/>
        <end position="513"/>
    </location>
</feature>
<comment type="caution">
    <text evidence="7">The sequence shown here is derived from an EMBL/GenBank/DDBJ whole genome shotgun (WGS) entry which is preliminary data.</text>
</comment>
<reference evidence="8" key="1">
    <citation type="journal article" date="2019" name="Int. J. Syst. Evol. Microbiol.">
        <title>The Global Catalogue of Microorganisms (GCM) 10K type strain sequencing project: providing services to taxonomists for standard genome sequencing and annotation.</title>
        <authorList>
            <consortium name="The Broad Institute Genomics Platform"/>
            <consortium name="The Broad Institute Genome Sequencing Center for Infectious Disease"/>
            <person name="Wu L."/>
            <person name="Ma J."/>
        </authorList>
    </citation>
    <scope>NUCLEOTIDE SEQUENCE [LARGE SCALE GENOMIC DNA]</scope>
    <source>
        <strain evidence="8">CCUG 43304</strain>
    </source>
</reference>
<organism evidence="7 8">
    <name type="scientific">Luethyella okanaganae</name>
    <dbReference type="NCBI Taxonomy" id="69372"/>
    <lineage>
        <taxon>Bacteria</taxon>
        <taxon>Bacillati</taxon>
        <taxon>Actinomycetota</taxon>
        <taxon>Actinomycetes</taxon>
        <taxon>Micrococcales</taxon>
        <taxon>Microbacteriaceae</taxon>
        <taxon>Luethyella</taxon>
    </lineage>
</organism>
<dbReference type="SUPFAM" id="SSF53807">
    <property type="entry name" value="Helical backbone' metal receptor"/>
    <property type="match status" value="1"/>
</dbReference>
<evidence type="ECO:0000256" key="4">
    <source>
        <dbReference type="ARBA" id="ARBA00022729"/>
    </source>
</evidence>
<evidence type="ECO:0000256" key="3">
    <source>
        <dbReference type="ARBA" id="ARBA00022723"/>
    </source>
</evidence>
<dbReference type="InterPro" id="IPR022435">
    <property type="entry name" value="Surface-anchored_actinobac"/>
</dbReference>
<proteinExistence type="inferred from homology"/>
<feature type="signal peptide" evidence="6">
    <location>
        <begin position="1"/>
        <end position="21"/>
    </location>
</feature>
<dbReference type="EMBL" id="JBHSTP010000001">
    <property type="protein sequence ID" value="MFC6355899.1"/>
    <property type="molecule type" value="Genomic_DNA"/>
</dbReference>
<dbReference type="InterPro" id="IPR006129">
    <property type="entry name" value="AdhesinB"/>
</dbReference>
<dbReference type="NCBIfam" id="TIGR03772">
    <property type="entry name" value="anch_rpt_subst"/>
    <property type="match status" value="1"/>
</dbReference>
<evidence type="ECO:0000256" key="5">
    <source>
        <dbReference type="RuleBase" id="RU003512"/>
    </source>
</evidence>
<comment type="similarity">
    <text evidence="5">Belongs to the bacterial solute-binding protein 9 family.</text>
</comment>
<keyword evidence="2 5" id="KW-0813">Transport</keyword>
<evidence type="ECO:0000256" key="1">
    <source>
        <dbReference type="ARBA" id="ARBA00004196"/>
    </source>
</evidence>
<keyword evidence="4 6" id="KW-0732">Signal</keyword>
<evidence type="ECO:0000313" key="7">
    <source>
        <dbReference type="EMBL" id="MFC6355899.1"/>
    </source>
</evidence>
<dbReference type="InterPro" id="IPR006127">
    <property type="entry name" value="ZnuA-like"/>
</dbReference>
<evidence type="ECO:0000256" key="6">
    <source>
        <dbReference type="SAM" id="SignalP"/>
    </source>
</evidence>
<name>A0ABW1VGP1_9MICO</name>
<accession>A0ABW1VGP1</accession>
<dbReference type="InterPro" id="IPR050492">
    <property type="entry name" value="Bact_metal-bind_prot9"/>
</dbReference>
<dbReference type="Gene3D" id="3.40.50.1980">
    <property type="entry name" value="Nitrogenase molybdenum iron protein domain"/>
    <property type="match status" value="3"/>
</dbReference>
<evidence type="ECO:0000256" key="2">
    <source>
        <dbReference type="ARBA" id="ARBA00022448"/>
    </source>
</evidence>
<dbReference type="RefSeq" id="WP_386729364.1">
    <property type="nucleotide sequence ID" value="NZ_JBHSTP010000001.1"/>
</dbReference>
<dbReference type="NCBIfam" id="TIGR03769">
    <property type="entry name" value="P_ac_wall_RPT"/>
    <property type="match status" value="1"/>
</dbReference>
<comment type="subcellular location">
    <subcellularLocation>
        <location evidence="1">Cell envelope</location>
    </subcellularLocation>
</comment>
<sequence length="513" mass="55150">MGLLLTGAILLSGCATKPALAADSDRLQVVTTTGLLRDLVEHVGGDRVRVASLVPDGGDPHSYEPSLRDARNVVYADIAFSNYALLEEHNVIKTLDSNLRGSAVNVSLAEEAVKYAAEIIPLVENVNLDTVWLGLRAHGDGAQYGASRTSDVLLSATNVTGPGKVYAYLTGTFGDTDVYFDSSDGFNPADGYKNDTMTLPVDAHTHLSWAFTAPGIYTVALQARVQVDATSRPVDLEEATFTFAVGVNPAEAGIPDAVVLNEGHADLTANLEAGELDVMYDPAGGGEHAQQRYQANEVVIEVPSKALAEIPAGSQFTFLGRAGERVYQLAQAVLGKHVHGEIDPHLWQNVRNAMAYVNLIRDTLIGADPAGAREYRVNADAYLAELDKLDAYVRDTIAGIPEARRYLVTTHDAFGYLADAYHVQIAGFVTPNPATEPSLADRRKLTETIRTLGVPAVFLEPNLTTRASTLTEIAHEQDVAVCPIYGDTFDGEVTDYVQMMRFNADSLSDCLTP</sequence>
<keyword evidence="8" id="KW-1185">Reference proteome</keyword>
<dbReference type="InterPro" id="IPR006128">
    <property type="entry name" value="Lipoprotein_PsaA-like"/>
</dbReference>
<dbReference type="NCBIfam" id="NF038134">
    <property type="entry name" value="choice_anch_M"/>
    <property type="match status" value="1"/>
</dbReference>